<dbReference type="AlphaFoldDB" id="A0A5P9CJH4"/>
<dbReference type="KEGG" id="vaq:FIV01_08515"/>
<organism evidence="1 2">
    <name type="scientific">Vibrio aquimaris</name>
    <dbReference type="NCBI Taxonomy" id="2587862"/>
    <lineage>
        <taxon>Bacteria</taxon>
        <taxon>Pseudomonadati</taxon>
        <taxon>Pseudomonadota</taxon>
        <taxon>Gammaproteobacteria</taxon>
        <taxon>Vibrionales</taxon>
        <taxon>Vibrionaceae</taxon>
        <taxon>Vibrio</taxon>
    </lineage>
</organism>
<sequence length="59" mass="6813">MKNCRLENRLAEAEQPVKNFMADLIEELNKRGSISQDPKLSLRYFGIKLEIKLVSFDGD</sequence>
<keyword evidence="2" id="KW-1185">Reference proteome</keyword>
<accession>A0A5P9CJH4</accession>
<dbReference type="Proteomes" id="UP000326936">
    <property type="component" value="Chromosome"/>
</dbReference>
<evidence type="ECO:0000313" key="1">
    <source>
        <dbReference type="EMBL" id="QFT26469.1"/>
    </source>
</evidence>
<proteinExistence type="predicted"/>
<dbReference type="EMBL" id="CP045350">
    <property type="protein sequence ID" value="QFT26469.1"/>
    <property type="molecule type" value="Genomic_DNA"/>
</dbReference>
<name>A0A5P9CJH4_9VIBR</name>
<reference evidence="1 2" key="1">
    <citation type="submission" date="2019-10" db="EMBL/GenBank/DDBJ databases">
        <title>Complete genome sequence of Vibrio sp. strain THAF100, isolated from non-filtered water from the water column of tank 6 of a marine aquarium containing stony-coral fragments. Water maintained at 26 degree C.</title>
        <authorList>
            <person name="Ruckert C."/>
            <person name="Franco A."/>
            <person name="Kalinowski J."/>
            <person name="Glaeser S."/>
        </authorList>
    </citation>
    <scope>NUCLEOTIDE SEQUENCE [LARGE SCALE GENOMIC DNA]</scope>
    <source>
        <strain evidence="1 2">THAF100</strain>
    </source>
</reference>
<dbReference type="OrthoDB" id="5904408at2"/>
<protein>
    <submittedName>
        <fullName evidence="1">Uncharacterized protein</fullName>
    </submittedName>
</protein>
<evidence type="ECO:0000313" key="2">
    <source>
        <dbReference type="Proteomes" id="UP000326936"/>
    </source>
</evidence>
<dbReference type="RefSeq" id="WP_152430610.1">
    <property type="nucleotide sequence ID" value="NZ_CBCSDK010000004.1"/>
</dbReference>
<gene>
    <name evidence="1" type="ORF">FIV01_08515</name>
</gene>